<protein>
    <submittedName>
        <fullName evidence="2">Uncharacterized protein</fullName>
    </submittedName>
</protein>
<sequence length="147" mass="16819">MSPVDAEPFHFHRRARSLRLAALLVAIWAGLLAIVLRLDAAWWVVGLLALPTLPALTDLIRNPESGIDITAETIRWHSGRHRGQVALTEIDHIRMDTRWDFSVRVRLMLRTGRRLQLPHDALPPHRQLEAALTALGLRVERHHFTTF</sequence>
<dbReference type="RefSeq" id="WP_284478962.1">
    <property type="nucleotide sequence ID" value="NZ_JASNJD010000001.1"/>
</dbReference>
<dbReference type="EMBL" id="JASNJD010000001">
    <property type="protein sequence ID" value="MDK3016140.1"/>
    <property type="molecule type" value="Genomic_DNA"/>
</dbReference>
<keyword evidence="1" id="KW-0812">Transmembrane</keyword>
<gene>
    <name evidence="2" type="ORF">QO033_00545</name>
</gene>
<dbReference type="Proteomes" id="UP001243757">
    <property type="component" value="Unassembled WGS sequence"/>
</dbReference>
<keyword evidence="3" id="KW-1185">Reference proteome</keyword>
<evidence type="ECO:0000256" key="1">
    <source>
        <dbReference type="SAM" id="Phobius"/>
    </source>
</evidence>
<evidence type="ECO:0000313" key="2">
    <source>
        <dbReference type="EMBL" id="MDK3016140.1"/>
    </source>
</evidence>
<comment type="caution">
    <text evidence="2">The sequence shown here is derived from an EMBL/GenBank/DDBJ whole genome shotgun (WGS) entry which is preliminary data.</text>
</comment>
<accession>A0ABT7EUX9</accession>
<keyword evidence="1" id="KW-0472">Membrane</keyword>
<evidence type="ECO:0000313" key="3">
    <source>
        <dbReference type="Proteomes" id="UP001243757"/>
    </source>
</evidence>
<name>A0ABT7EUX9_9RHOB</name>
<proteinExistence type="predicted"/>
<reference evidence="2 3" key="1">
    <citation type="submission" date="2023-05" db="EMBL/GenBank/DDBJ databases">
        <title>Pseudodonghicola sp. nov.</title>
        <authorList>
            <person name="Huang J."/>
        </authorList>
    </citation>
    <scope>NUCLEOTIDE SEQUENCE [LARGE SCALE GENOMIC DNA]</scope>
    <source>
        <strain evidence="2 3">IC7</strain>
    </source>
</reference>
<organism evidence="2 3">
    <name type="scientific">Pseudodonghicola flavimaris</name>
    <dbReference type="NCBI Taxonomy" id="3050036"/>
    <lineage>
        <taxon>Bacteria</taxon>
        <taxon>Pseudomonadati</taxon>
        <taxon>Pseudomonadota</taxon>
        <taxon>Alphaproteobacteria</taxon>
        <taxon>Rhodobacterales</taxon>
        <taxon>Paracoccaceae</taxon>
        <taxon>Pseudodonghicola</taxon>
    </lineage>
</organism>
<keyword evidence="1" id="KW-1133">Transmembrane helix</keyword>
<feature type="transmembrane region" description="Helical" evidence="1">
    <location>
        <begin position="18"/>
        <end position="36"/>
    </location>
</feature>